<evidence type="ECO:0000313" key="3">
    <source>
        <dbReference type="Proteomes" id="UP000701801"/>
    </source>
</evidence>
<feature type="signal peptide" evidence="1">
    <location>
        <begin position="1"/>
        <end position="19"/>
    </location>
</feature>
<feature type="chain" id="PRO_5040152535" description="Carboxypeptidase Y inhibitor" evidence="1">
    <location>
        <begin position="20"/>
        <end position="227"/>
    </location>
</feature>
<dbReference type="CDD" id="cd00866">
    <property type="entry name" value="PEBP_euk"/>
    <property type="match status" value="1"/>
</dbReference>
<organism evidence="2 3">
    <name type="scientific">Hymenoscyphus albidus</name>
    <dbReference type="NCBI Taxonomy" id="595503"/>
    <lineage>
        <taxon>Eukaryota</taxon>
        <taxon>Fungi</taxon>
        <taxon>Dikarya</taxon>
        <taxon>Ascomycota</taxon>
        <taxon>Pezizomycotina</taxon>
        <taxon>Leotiomycetes</taxon>
        <taxon>Helotiales</taxon>
        <taxon>Helotiaceae</taxon>
        <taxon>Hymenoscyphus</taxon>
    </lineage>
</organism>
<gene>
    <name evidence="2" type="ORF">HYALB_00006663</name>
</gene>
<keyword evidence="3" id="KW-1185">Reference proteome</keyword>
<accession>A0A9N9LXM5</accession>
<proteinExistence type="predicted"/>
<sequence length="227" mass="25494">MRLLSLSSILLLFISPSIAIENEQPQKVLSPFPSGLGFRFIRRELKKAQIITEVLDDFLPKCNVLPSYPHQPVHLGNELKNATTQSRPKVRIFCPHLKRRDIKGLAIALTDPDAPSRENPKWGEMCHWIGIVTLGKGKGKEGVLDVEVGEGVEDELVGYKPPGPPEKTGYHRYIFVLLEGETGNLTAPSERRHWGTGKERHGIRDWASKEGLKVIGANYFVEENEKQ</sequence>
<dbReference type="SUPFAM" id="SSF49777">
    <property type="entry name" value="PEBP-like"/>
    <property type="match status" value="1"/>
</dbReference>
<dbReference type="AlphaFoldDB" id="A0A9N9LXM5"/>
<comment type="caution">
    <text evidence="2">The sequence shown here is derived from an EMBL/GenBank/DDBJ whole genome shotgun (WGS) entry which is preliminary data.</text>
</comment>
<dbReference type="GO" id="GO:0005543">
    <property type="term" value="F:phospholipid binding"/>
    <property type="evidence" value="ECO:0007669"/>
    <property type="project" value="TreeGrafter"/>
</dbReference>
<evidence type="ECO:0000256" key="1">
    <source>
        <dbReference type="SAM" id="SignalP"/>
    </source>
</evidence>
<dbReference type="EMBL" id="CAJVRM010000685">
    <property type="protein sequence ID" value="CAG8982853.1"/>
    <property type="molecule type" value="Genomic_DNA"/>
</dbReference>
<dbReference type="InterPro" id="IPR035810">
    <property type="entry name" value="PEBP_euk"/>
</dbReference>
<dbReference type="GO" id="GO:0046578">
    <property type="term" value="P:regulation of Ras protein signal transduction"/>
    <property type="evidence" value="ECO:0007669"/>
    <property type="project" value="TreeGrafter"/>
</dbReference>
<evidence type="ECO:0000313" key="2">
    <source>
        <dbReference type="EMBL" id="CAG8982853.1"/>
    </source>
</evidence>
<dbReference type="Proteomes" id="UP000701801">
    <property type="component" value="Unassembled WGS sequence"/>
</dbReference>
<evidence type="ECO:0008006" key="4">
    <source>
        <dbReference type="Google" id="ProtNLM"/>
    </source>
</evidence>
<keyword evidence="1" id="KW-0732">Signal</keyword>
<reference evidence="2" key="1">
    <citation type="submission" date="2021-07" db="EMBL/GenBank/DDBJ databases">
        <authorList>
            <person name="Durling M."/>
        </authorList>
    </citation>
    <scope>NUCLEOTIDE SEQUENCE</scope>
</reference>
<dbReference type="PANTHER" id="PTHR11362:SF148">
    <property type="entry name" value="CARBOXYPEPTIDASE Y INHIBITOR"/>
    <property type="match status" value="1"/>
</dbReference>
<name>A0A9N9LXM5_9HELO</name>
<dbReference type="InterPro" id="IPR008914">
    <property type="entry name" value="PEBP"/>
</dbReference>
<dbReference type="Gene3D" id="3.90.280.10">
    <property type="entry name" value="PEBP-like"/>
    <property type="match status" value="1"/>
</dbReference>
<dbReference type="InterPro" id="IPR036610">
    <property type="entry name" value="PEBP-like_sf"/>
</dbReference>
<dbReference type="OrthoDB" id="2506647at2759"/>
<dbReference type="GO" id="GO:0030162">
    <property type="term" value="P:regulation of proteolysis"/>
    <property type="evidence" value="ECO:0007669"/>
    <property type="project" value="TreeGrafter"/>
</dbReference>
<dbReference type="PANTHER" id="PTHR11362">
    <property type="entry name" value="PHOSPHATIDYLETHANOLAMINE-BINDING PROTEIN"/>
    <property type="match status" value="1"/>
</dbReference>
<dbReference type="GO" id="GO:0030414">
    <property type="term" value="F:peptidase inhibitor activity"/>
    <property type="evidence" value="ECO:0007669"/>
    <property type="project" value="TreeGrafter"/>
</dbReference>
<protein>
    <recommendedName>
        <fullName evidence="4">Carboxypeptidase Y inhibitor</fullName>
    </recommendedName>
</protein>
<dbReference type="Pfam" id="PF01161">
    <property type="entry name" value="PBP"/>
    <property type="match status" value="1"/>
</dbReference>